<evidence type="ECO:0000313" key="2">
    <source>
        <dbReference type="Proteomes" id="UP000326178"/>
    </source>
</evidence>
<dbReference type="EMBL" id="CP023702">
    <property type="protein sequence ID" value="QEU76458.1"/>
    <property type="molecule type" value="Genomic_DNA"/>
</dbReference>
<dbReference type="Proteomes" id="UP000326178">
    <property type="component" value="Chromosome"/>
</dbReference>
<dbReference type="AlphaFoldDB" id="A0A5J6FJA3"/>
<accession>A0A5J6FJA3</accession>
<dbReference type="OrthoDB" id="4312336at2"/>
<reference evidence="1 2" key="1">
    <citation type="submission" date="2017-09" db="EMBL/GenBank/DDBJ databases">
        <authorList>
            <person name="Lee N."/>
            <person name="Cho B.-K."/>
        </authorList>
    </citation>
    <scope>NUCLEOTIDE SEQUENCE [LARGE SCALE GENOMIC DNA]</scope>
    <source>
        <strain evidence="1 2">ATCC 12769</strain>
    </source>
</reference>
<proteinExistence type="predicted"/>
<sequence length="63" mass="6517">MPAGQLGGRLQLHLLVRDFGGEGPRWALDDDLAHSSPIPLPDGTVPIGAPVATGPVRGRILLA</sequence>
<evidence type="ECO:0000313" key="1">
    <source>
        <dbReference type="EMBL" id="QEU76458.1"/>
    </source>
</evidence>
<keyword evidence="2" id="KW-1185">Reference proteome</keyword>
<gene>
    <name evidence="1" type="ORF">CP967_07985</name>
</gene>
<organism evidence="1 2">
    <name type="scientific">Streptomyces nitrosporeus</name>
    <dbReference type="NCBI Taxonomy" id="28894"/>
    <lineage>
        <taxon>Bacteria</taxon>
        <taxon>Bacillati</taxon>
        <taxon>Actinomycetota</taxon>
        <taxon>Actinomycetes</taxon>
        <taxon>Kitasatosporales</taxon>
        <taxon>Streptomycetaceae</taxon>
        <taxon>Streptomyces</taxon>
    </lineage>
</organism>
<dbReference type="KEGG" id="snk:CP967_07985"/>
<name>A0A5J6FJA3_9ACTN</name>
<protein>
    <submittedName>
        <fullName evidence="1">Uncharacterized protein</fullName>
    </submittedName>
</protein>